<dbReference type="AlphaFoldDB" id="A0A7G5BWE3"/>
<protein>
    <submittedName>
        <fullName evidence="1">Sugar ABC transporter substrate-binding protein</fullName>
    </submittedName>
</protein>
<dbReference type="InterPro" id="IPR050490">
    <property type="entry name" value="Bact_solute-bd_prot1"/>
</dbReference>
<dbReference type="Pfam" id="PF01547">
    <property type="entry name" value="SBP_bac_1"/>
    <property type="match status" value="1"/>
</dbReference>
<dbReference type="KEGG" id="cchl:FPL14_08780"/>
<dbReference type="EMBL" id="CP041969">
    <property type="protein sequence ID" value="QMV41277.1"/>
    <property type="molecule type" value="Genomic_DNA"/>
</dbReference>
<organism evidence="1 2">
    <name type="scientific">Cohnella cholangitidis</name>
    <dbReference type="NCBI Taxonomy" id="2598458"/>
    <lineage>
        <taxon>Bacteria</taxon>
        <taxon>Bacillati</taxon>
        <taxon>Bacillota</taxon>
        <taxon>Bacilli</taxon>
        <taxon>Bacillales</taxon>
        <taxon>Paenibacillaceae</taxon>
        <taxon>Cohnella</taxon>
    </lineage>
</organism>
<dbReference type="Gene3D" id="3.40.190.10">
    <property type="entry name" value="Periplasmic binding protein-like II"/>
    <property type="match status" value="1"/>
</dbReference>
<dbReference type="InterPro" id="IPR006059">
    <property type="entry name" value="SBP"/>
</dbReference>
<name>A0A7G5BWE3_9BACL</name>
<dbReference type="PANTHER" id="PTHR43649:SF12">
    <property type="entry name" value="DIACETYLCHITOBIOSE BINDING PROTEIN DASA"/>
    <property type="match status" value="1"/>
</dbReference>
<dbReference type="CDD" id="cd13585">
    <property type="entry name" value="PBP2_TMBP_like"/>
    <property type="match status" value="1"/>
</dbReference>
<proteinExistence type="predicted"/>
<accession>A0A7G5BWE3</accession>
<dbReference type="RefSeq" id="WP_182302635.1">
    <property type="nucleotide sequence ID" value="NZ_CP041969.1"/>
</dbReference>
<evidence type="ECO:0000313" key="2">
    <source>
        <dbReference type="Proteomes" id="UP000515679"/>
    </source>
</evidence>
<reference evidence="1 2" key="1">
    <citation type="submission" date="2019-07" db="EMBL/GenBank/DDBJ databases">
        <authorList>
            <person name="Kim J.K."/>
            <person name="Cheong H.-M."/>
            <person name="Choi Y."/>
            <person name="Hwang K.J."/>
            <person name="Lee S."/>
            <person name="Choi C."/>
        </authorList>
    </citation>
    <scope>NUCLEOTIDE SEQUENCE [LARGE SCALE GENOMIC DNA]</scope>
    <source>
        <strain evidence="1 2">KS 22</strain>
    </source>
</reference>
<evidence type="ECO:0000313" key="1">
    <source>
        <dbReference type="EMBL" id="QMV41277.1"/>
    </source>
</evidence>
<sequence>MNRLGFRSLLLITISLLVLWTLSGIALLDKIKLSEPVNNVEEPIIRVLIRTGTESSALRKIAEPFTKSSGIKVEFVELGRDNFFTALGTQLFAGSEAFDVMFMPNTSIAQFASANAILPLDPFIENPELTDLESFNLDDFLAIYRYRNAIYALPTDISTHFLFYRSDLISRPPDTWDEFYEVAERFTSSITPGSPTRWGATMPAVVPEERSKIFASLLWSFGGDGMQEDTGQVMLDLQPSIRAGEFLAKMIQNKVIPVDLLSWDFARTRDALLSGEVAMAAPYWNASYKDILQSTSRYKDSIRIALIPGIKGEDGNIRRATFEHSWTLAINANSANPADAWKFLEFATGEVGGKIYVEAGGIPARRSILGDERYRESRPDFGLLLESLRTARNEPYVPYYNALVEIEERALAKIITLHSEPELAFRTAADELRHLYQSIQINNAKQSKHNPKNSE</sequence>
<dbReference type="Proteomes" id="UP000515679">
    <property type="component" value="Chromosome"/>
</dbReference>
<dbReference type="PANTHER" id="PTHR43649">
    <property type="entry name" value="ARABINOSE-BINDING PROTEIN-RELATED"/>
    <property type="match status" value="1"/>
</dbReference>
<gene>
    <name evidence="1" type="ORF">FPL14_08780</name>
</gene>
<keyword evidence="2" id="KW-1185">Reference proteome</keyword>
<dbReference type="SUPFAM" id="SSF53850">
    <property type="entry name" value="Periplasmic binding protein-like II"/>
    <property type="match status" value="1"/>
</dbReference>